<feature type="region of interest" description="Disordered" evidence="1">
    <location>
        <begin position="3313"/>
        <end position="3367"/>
    </location>
</feature>
<evidence type="ECO:0000313" key="2">
    <source>
        <dbReference type="EMBL" id="OAD02771.1"/>
    </source>
</evidence>
<dbReference type="GO" id="GO:0005777">
    <property type="term" value="C:peroxisome"/>
    <property type="evidence" value="ECO:0007669"/>
    <property type="project" value="InterPro"/>
</dbReference>
<dbReference type="Proteomes" id="UP000077051">
    <property type="component" value="Unassembled WGS sequence"/>
</dbReference>
<comment type="caution">
    <text evidence="2">The sequence shown here is derived from an EMBL/GenBank/DDBJ whole genome shotgun (WGS) entry which is preliminary data.</text>
</comment>
<sequence length="4306" mass="481269">MKSKWANAGSSSGAAGSASKGEWPWSFLWLRCFLGWLPPTKVVRMMRLRPKIQDLVRSALQDEDGRAAVEARRKAKVVSPAVVMRGLSVVGPGSSVEVCEVDTDGTSSAVGSSIADESRNVAVDTDIVMSEPDDHTSDQDAEDLLGRASLVAGMNNVSVDADLSQDMAAQECKFDAVFSAPPAMRINSICVPIMVQNVVCFGTVDTGATFSGITNQFFAYLGGSSLSGFTAATEDSVVQLGHEVFTIPCVGSVELNLTLGSSSSDLVDTPQNNDMYASNQADKDIKTETATMTIEQENSAAAAATTHVKLLEARSAVLLLKKDAYASRHEPTMWILDHMFRPLKTTRDDNNDYQLLLLSASIKPAWERRKYQPPFQQQQQGHLTAAAAALHLPSTLGTTTATTNEAAASTTPPSSSMQQQQQPVKDNNSKMYIITPRTRILTVSKEHSMVFVIDMSSSLATIETSTGKVMIGSAYTVLENIIQGLVKPFSIYTASDTSSAPIVMEYMIRITVIAECSQFGSNMNVIPILAEYPTMRVLLQNTHVSSNNVAAVLKTLRDMMDTFMKDLGKFRKKLTIKRSKMGYELDVREDHAQSVAESVESNFKKLQNALDSPTTTTSTSTKSRKGSLSHTTTTTKPRHARNKSISSKQQQQQQPKKPDTHHAANKKAAHTHQQHHHHHHHHRHSSSSLSATNTIEAGPTRRTNTKDKKDVWGVGKTGSSLSYILRAGAFALSLLQGGSGGQPSLILLTDGVVKSNIQDESVIRHLTAQHIACSVVQMGQDKGFFPGLNFGFVPDNEILEFVAQATNGIFSFAEQCPSILDHNNTEEQEQEEHFFSMASSPPPPPNLYHHRYMLKEINLDHAHASRLLRKKNNSNKESNTKENKAVDNDTCLADNTTTTTATAAAAASLQSNGGVTPGTVPHFGGPRAFPWDPMSIPIAEDVGKLKFKEYFLPTECWHFMRARLRQGFVLQSVSFIDEPKSTTGGALTKSSTNTTNTLKPVLVDGLANNNFSKKQHVVIVFILRWQPNITVQYSIKALWTSSLRYHLKSMSLTQEKLMHNIPEEAEEEDQEPPHHMLDNSDTIFSCMRAPKAEIVIKSTSTFSHMLHHWDQFQRRSQMMAVQGGHSSIDLASAPGFIKVGKMKRLLERLADTDSMLKQLVQFNITDKGQQQQHTTLSAQHYDNSNNSLEWSSRLNYIQKFSSHWAKLERSELRVFNACWYDEHDFNVMMGGTINETAMPVADDDDQVQIALHLIYDKLHRWSTFISEDQQVYIKLLHMGSDPAKNQHTTADTGNSKRPCSMYTTHASHNTKKHIVPQFCQVRVVRETDRVLLIKLMFFNTDNRQRHAMIHELQDLLQQQPNPHQTEDNSVHSLMIGGNSSNLISQGLGIAEEDYYMDAHSMATVLVTKRPLSSLMMRDSSHFLPAAGQQAGGGGLLDANKLNGQENSSSKALWPVSPSMQLTGEFLVRNYLYQYTWHWDTQDVLTDKQVSHRYFSPIVHLAFDHIMAARLKQKWNLVACNTSFAHFYKEISFTVGTEGDSSHTYYSGAQYFIYKDMPKKRISTELWLEPMFDPTFKLHDAIKAEIFDKDKSIVSQLITFDVLYLFGKSAANTTATVTIPHMLTQHPMEVEDETRGVTKWMQKTSLFNMISALKLGQFLFALYPCPNYSRHFHPEGSSSSNSDAVVIGQQQQQQESLAPESSFESAASYIRRRNGAFAPSSTTSTPTPSRSRTAAVVSRFSPIGSPLTTSRTPLSWHNDKSSTTCTCPRPDELFCTEKDDISKLRPVFRDMALLHYYVQQSLSAVTDQSMSLLNNNNKATTTTTTTTTTANDDFWPVLIKEIFAQENNGGAQSSTFSIAHNFRDLQCFIKLFDPSVFIVILIPRLDAIVKGLCKLDHAAAADVSIFERMGLMMFECQRQDNKASRTSNYNPLLYDTTHQQQQSFKVKPIDFNTSKEWLESLRSTLRPSLSRGYCYASNTTPLLPTQALSDRTLRLMQDVAQVYSRSFVKSIFTCLLHGRAVDSEDFEKVLDICDESNLDIDLTGYLNVQTLLKRRSRTSEQELISANQRFISVLGHYFEPVIISNTKWSNMYCYRPPFAKVGQKLGLSLSSGEKPSNLADVVVCAQNPLFVRLDCTLRKPAASGIGFQEITFPIKSLPVLYQGETESGVAYNYEPESIGTKFSPVDSADGTTTATLHLVCMTLPQSEYDPPNALFSHKSGCPADSAVHHQASFLDAEKTHRARLPSLSQDKQDALVETEARLTWLFTEEIMHGLLRSGPITQSVIRYIEAQLKKKNPFVDFPTTMFIPLAFVKNQRESRRMFFEQLEKHDKTPYRLVRVGDCFYASDNGSNSFALPLGRVAEQEASQGKDDDDDEEEEEMSLFDGEGLNITTDRRKQTRRHYRKSSSDSDGDTVHGKEQDEEEEQQSDEFCQGLGISILEPETPDEDDSHTTTKPEPARPPQLYWLLLIPQAQHVQIYFYSKMQQAVNRSEIIRVTKSMVNEVMERTNKMVLLQYLHETRRCSKYLLATASTTAAEEDDDDDEEERHLYSSSDESSDEDDYAAAVVSTTTATATTGNNLVEILSTSGEETTFSPPKKFLPGQFSCDLVFTKRFPLHWRLAPNAAYNKLMTDTLPPFLVQNKPGMFVCSHQDAVVYCFLSEVTTMVHSAALSDSMHQSFLSAGNTNTADDNASLYYMANPESPYGVSLTNEYDMASTATTTTRARYPSHVYNNKPSPQGSMTSERQQFSPRQSPSLTDAGASVSSPLVGGGGGGNNTRGKPGGATRHYEGRELLLEVYGVEMDDYIVEGLVEMIHSRITSDITLKEVQQFLVRNPNSKLSRADIEFILPVEKEPLVHRQLRVPSLINNTVHFLKLLRKNILTGSCSSLHVLHSNYLPAVLKKQHDLRYTSYEFLGSNHHHSHQHNRVLDETGPRFSSPSSSATTDEWSCLDFAFYYNHLNRAPGTHLPFEQKIGEGVAGICLSVVDNQDVAYRRIISEQVGGASSYPSDDLDTAPLRSCLTSNFEEQDASDTNDNKIKISIDIWSHCKINVDHIYKCIYDAFRQSICDYIIENTVSYLPLVKYDDSEFTALSTLLLFALQKAAEWDSSATVKQFVQPIKIAPWYLDGITMQLKSDLMDIHPSLDPIVARAAMSSTLLVDNDNEEEETENYKLYHYPSLDRPSRTRKDSKDSSLVVQLSINRALWIKGHQQQDKHLVEIPTLDNKNYRHLVISGLPEHNNSSSHHFPGSTPPLTTSLRRPSADIVPTTTEPTSHRLLGRGGGAGGGIYFGTSMGTIHAAIGEDDLPHPALCLHKTTDSFSSSSKRDDNASLHSRQESLASSSIMTKAHSTTTATNKQQQQQQQQPKMNEHPHQHSFIVFTIDSDALCIYTYNCSDSFVEHMYNATLKNVLQQETRHMGLHNILHQKMGLFHHTDTMVNILSRHVQEPATATTTATATSGMITTPPPPPSSALVTAATPLLQHSAITQVQQMTSANNSNSGRSSPSLANTIGRLVQMDSFSSMDSLGNNSNSSERRFSGKTATAAASTTTAPVAVVADFESLQHLVTNNYEYKNRISSTSCRMMAQHAARLGPLEKLQHHSTSVLDMHDNAKLCKSSILSNMGGSSTLTDPTAGTTLFPAAAVRGADANTVLRDVYADSTEDNRNWYDKDYLLRHGEPYLEMYLARSKPLAAHEKAFKVYTKWADQYYGPGHTKTIDEMMTVDELKQILKASRLLHFCRTPLIFSAGTNSLDLLSNHPMATGGSGSSSSHGAASDTLFIKSTVSKSEEMTAWYERLSRGFMREYASYLESIGMHLIVYGPSNDQQDEMEAYLSRFTITEDYAVNSPVVYLLQVFEGGSIMCEVRLTGAFVSVTLYTLHRRYGRLQFSPYSRQRKRKEIGRENFQNFMTECDQFKQRIHVNSFVFDFHLRYIQRSLDDVALLPPNLNLLSIIKNTVSVYDRPAIYARNRIMHGVYQAAVDDALSGFTTWFMNTGSKLGLKALKVDNVPVACFVSSDDLTFENNDSDDSSNEDAPFRYTLIMCPADKSGSTDRWRESSVSVHHRQGSFDMMGSSSVFKIVNRAAATAAADVAPKIHLQYFILVTYRGMDRCTSSDRCQRAWSKVLKDKPKRYAHFLDEVLSPEAFTLNDVFESAKNKMDHIVNKAIHFFHREADWNKLYEIVRPNLSKELPQDLVHLASKFNPIQLGDIDPAFNKFLALKGVNWNDVLDNLKLFYMMTCGDIQIKDTRHVLLFIPNTTFFHFVYTPGEPCRVSINAKEDRGTSSAAALTDDEKYYMSNLATSLSYYLWKRIR</sequence>
<feature type="compositionally biased region" description="Basic residues" evidence="1">
    <location>
        <begin position="663"/>
        <end position="685"/>
    </location>
</feature>
<dbReference type="VEuPathDB" id="FungiDB:MUCCIDRAFT_109609"/>
<feature type="region of interest" description="Disordered" evidence="1">
    <location>
        <begin position="2531"/>
        <end position="2559"/>
    </location>
</feature>
<feature type="compositionally biased region" description="Acidic residues" evidence="1">
    <location>
        <begin position="2534"/>
        <end position="2543"/>
    </location>
</feature>
<feature type="region of interest" description="Disordered" evidence="1">
    <location>
        <begin position="3446"/>
        <end position="3466"/>
    </location>
</feature>
<feature type="compositionally biased region" description="Gly residues" evidence="1">
    <location>
        <begin position="2766"/>
        <end position="2780"/>
    </location>
</feature>
<dbReference type="EMBL" id="AMYB01000004">
    <property type="protein sequence ID" value="OAD02771.1"/>
    <property type="molecule type" value="Genomic_DNA"/>
</dbReference>
<feature type="compositionally biased region" description="Acidic residues" evidence="1">
    <location>
        <begin position="2369"/>
        <end position="2380"/>
    </location>
</feature>
<keyword evidence="3" id="KW-1185">Reference proteome</keyword>
<evidence type="ECO:0000313" key="3">
    <source>
        <dbReference type="Proteomes" id="UP000077051"/>
    </source>
</evidence>
<feature type="region of interest" description="Disordered" evidence="1">
    <location>
        <begin position="2353"/>
        <end position="2427"/>
    </location>
</feature>
<organism evidence="2 3">
    <name type="scientific">Mucor lusitanicus CBS 277.49</name>
    <dbReference type="NCBI Taxonomy" id="747725"/>
    <lineage>
        <taxon>Eukaryota</taxon>
        <taxon>Fungi</taxon>
        <taxon>Fungi incertae sedis</taxon>
        <taxon>Mucoromycota</taxon>
        <taxon>Mucoromycotina</taxon>
        <taxon>Mucoromycetes</taxon>
        <taxon>Mucorales</taxon>
        <taxon>Mucorineae</taxon>
        <taxon>Mucoraceae</taxon>
        <taxon>Mucor</taxon>
    </lineage>
</organism>
<feature type="compositionally biased region" description="Low complexity" evidence="1">
    <location>
        <begin position="1717"/>
        <end position="1734"/>
    </location>
</feature>
<evidence type="ECO:0000256" key="1">
    <source>
        <dbReference type="SAM" id="MobiDB-lite"/>
    </source>
</evidence>
<feature type="region of interest" description="Disordered" evidence="1">
    <location>
        <begin position="3518"/>
        <end position="3539"/>
    </location>
</feature>
<feature type="region of interest" description="Disordered" evidence="1">
    <location>
        <begin position="403"/>
        <end position="429"/>
    </location>
</feature>
<feature type="compositionally biased region" description="Polar residues" evidence="1">
    <location>
        <begin position="2728"/>
        <end position="2754"/>
    </location>
</feature>
<feature type="region of interest" description="Disordered" evidence="1">
    <location>
        <begin position="606"/>
        <end position="711"/>
    </location>
</feature>
<feature type="compositionally biased region" description="Low complexity" evidence="1">
    <location>
        <begin position="612"/>
        <end position="621"/>
    </location>
</feature>
<dbReference type="PANTHER" id="PTHR14918">
    <property type="entry name" value="KICSTOR COMPLEX PROTEIN SZT2"/>
    <property type="match status" value="1"/>
</dbReference>
<feature type="region of interest" description="Disordered" evidence="1">
    <location>
        <begin position="1673"/>
        <end position="1735"/>
    </location>
</feature>
<feature type="compositionally biased region" description="Polar residues" evidence="1">
    <location>
        <begin position="3333"/>
        <end position="3353"/>
    </location>
</feature>
<feature type="compositionally biased region" description="Low complexity" evidence="1">
    <location>
        <begin position="403"/>
        <end position="423"/>
    </location>
</feature>
<feature type="region of interest" description="Disordered" evidence="1">
    <location>
        <begin position="2438"/>
        <end position="2457"/>
    </location>
</feature>
<feature type="compositionally biased region" description="Basic and acidic residues" evidence="1">
    <location>
        <begin position="3320"/>
        <end position="3332"/>
    </location>
</feature>
<name>A0A168KU82_MUCCL</name>
<accession>A0A168KU82</accession>
<feature type="region of interest" description="Disordered" evidence="1">
    <location>
        <begin position="3236"/>
        <end position="3256"/>
    </location>
</feature>
<feature type="region of interest" description="Disordered" evidence="1">
    <location>
        <begin position="2721"/>
        <end position="2783"/>
    </location>
</feature>
<dbReference type="PANTHER" id="PTHR14918:SF3">
    <property type="entry name" value="KICSTOR COMPLEX PROTEIN SZT2"/>
    <property type="match status" value="1"/>
</dbReference>
<dbReference type="OrthoDB" id="43547at2759"/>
<proteinExistence type="predicted"/>
<gene>
    <name evidence="2" type="ORF">MUCCIDRAFT_109609</name>
</gene>
<reference evidence="2 3" key="1">
    <citation type="submission" date="2015-06" db="EMBL/GenBank/DDBJ databases">
        <title>Expansion of signal transduction pathways in fungi by whole-genome duplication.</title>
        <authorList>
            <consortium name="DOE Joint Genome Institute"/>
            <person name="Corrochano L.M."/>
            <person name="Kuo A."/>
            <person name="Marcet-Houben M."/>
            <person name="Polaino S."/>
            <person name="Salamov A."/>
            <person name="Villalobos J.M."/>
            <person name="Alvarez M.I."/>
            <person name="Avalos J."/>
            <person name="Benito E.P."/>
            <person name="Benoit I."/>
            <person name="Burger G."/>
            <person name="Camino L.P."/>
            <person name="Canovas D."/>
            <person name="Cerda-Olmedo E."/>
            <person name="Cheng J.-F."/>
            <person name="Dominguez A."/>
            <person name="Elias M."/>
            <person name="Eslava A.P."/>
            <person name="Glaser F."/>
            <person name="Grimwood J."/>
            <person name="Gutierrez G."/>
            <person name="Heitman J."/>
            <person name="Henrissat B."/>
            <person name="Iturriaga E.A."/>
            <person name="Lang B.F."/>
            <person name="Lavin J.L."/>
            <person name="Lee S."/>
            <person name="Li W."/>
            <person name="Lindquist E."/>
            <person name="Lopez-Garcia S."/>
            <person name="Luque E.M."/>
            <person name="Marcos A.T."/>
            <person name="Martin J."/>
            <person name="Mccluskey K."/>
            <person name="Medina H.R."/>
            <person name="Miralles-Duran A."/>
            <person name="Miyazaki A."/>
            <person name="Munoz-Torres E."/>
            <person name="Oguiza J.A."/>
            <person name="Ohm R."/>
            <person name="Olmedo M."/>
            <person name="Orejas M."/>
            <person name="Ortiz-Castellanos L."/>
            <person name="Pisabarro A.G."/>
            <person name="Rodriguez-Romero J."/>
            <person name="Ruiz-Herrera J."/>
            <person name="Ruiz-Vazquez R."/>
            <person name="Sanz C."/>
            <person name="Schackwitz W."/>
            <person name="Schmutz J."/>
            <person name="Shahriari M."/>
            <person name="Shelest E."/>
            <person name="Silva-Franco F."/>
            <person name="Soanes D."/>
            <person name="Syed K."/>
            <person name="Tagua V.G."/>
            <person name="Talbot N.J."/>
            <person name="Thon M."/>
            <person name="De Vries R.P."/>
            <person name="Wiebenga A."/>
            <person name="Yadav J.S."/>
            <person name="Braun E.L."/>
            <person name="Baker S."/>
            <person name="Garre V."/>
            <person name="Horwitz B."/>
            <person name="Torres-Martinez S."/>
            <person name="Idnurm A."/>
            <person name="Herrera-Estrella A."/>
            <person name="Gabaldon T."/>
            <person name="Grigoriev I.V."/>
        </authorList>
    </citation>
    <scope>NUCLEOTIDE SEQUENCE [LARGE SCALE GENOMIC DNA]</scope>
    <source>
        <strain evidence="2 3">CBS 277.49</strain>
    </source>
</reference>
<protein>
    <submittedName>
        <fullName evidence="2">Uncharacterized protein</fullName>
    </submittedName>
</protein>
<feature type="compositionally biased region" description="Polar residues" evidence="1">
    <location>
        <begin position="3518"/>
        <end position="3528"/>
    </location>
</feature>
<feature type="region of interest" description="Disordered" evidence="1">
    <location>
        <begin position="1"/>
        <end position="20"/>
    </location>
</feature>
<dbReference type="InterPro" id="IPR033228">
    <property type="entry name" value="SZT2"/>
</dbReference>